<protein>
    <submittedName>
        <fullName evidence="1">Uncharacterized protein</fullName>
    </submittedName>
</protein>
<dbReference type="AlphaFoldDB" id="A0AAV7IU09"/>
<evidence type="ECO:0000313" key="1">
    <source>
        <dbReference type="EMBL" id="KAH0557583.1"/>
    </source>
</evidence>
<organism evidence="1 2">
    <name type="scientific">Cotesia glomerata</name>
    <name type="common">Lepidopteran parasitic wasp</name>
    <name type="synonym">Apanteles glomeratus</name>
    <dbReference type="NCBI Taxonomy" id="32391"/>
    <lineage>
        <taxon>Eukaryota</taxon>
        <taxon>Metazoa</taxon>
        <taxon>Ecdysozoa</taxon>
        <taxon>Arthropoda</taxon>
        <taxon>Hexapoda</taxon>
        <taxon>Insecta</taxon>
        <taxon>Pterygota</taxon>
        <taxon>Neoptera</taxon>
        <taxon>Endopterygota</taxon>
        <taxon>Hymenoptera</taxon>
        <taxon>Apocrita</taxon>
        <taxon>Ichneumonoidea</taxon>
        <taxon>Braconidae</taxon>
        <taxon>Microgastrinae</taxon>
        <taxon>Cotesia</taxon>
    </lineage>
</organism>
<dbReference type="Proteomes" id="UP000826195">
    <property type="component" value="Unassembled WGS sequence"/>
</dbReference>
<keyword evidence="2" id="KW-1185">Reference proteome</keyword>
<dbReference type="EMBL" id="JAHXZJ010000747">
    <property type="protein sequence ID" value="KAH0557583.1"/>
    <property type="molecule type" value="Genomic_DNA"/>
</dbReference>
<gene>
    <name evidence="1" type="ORF">KQX54_008558</name>
</gene>
<name>A0AAV7IU09_COTGL</name>
<sequence length="415" mass="47771">MATSDFVFLSKVIPLNKSQTKKLCCGLSYSENSFKPVVKISNPASRNEINLNIREWKKLCNSLPMINDYFIEEISKNFYRKYSQIHFEDLIIQFCEFKTERCIALHHQDTRIFLLTSTVSLLKSSTAAVNHWLDYIQNLPIDNYKKSITTSIASYLKSNTLKNSREMPKIDTLVKCIEYEIEDIFKSCERSSTIGSHMADQGYSMFWELLYFHDGLIQDIHKEIEKYFTPFTSMNYYQDTYCVNNDDHDTSRTHKNYHFMTYKNVYYPQGPRNPLEPLVGMGKPLNPMEGEGKHRRQGRGVGARHVSPDLIPCSNSLSTFAKCENHALFLHAITGCDSTSEFFRKGKTNVFEMFEKQDLVQCAEVFEKSNPTPMIVHARGTGTRHSWDPICLSLKLVHDIPAETADLGSPAYTDT</sequence>
<reference evidence="1 2" key="1">
    <citation type="journal article" date="2021" name="J. Hered.">
        <title>A chromosome-level genome assembly of the parasitoid wasp, Cotesia glomerata (Hymenoptera: Braconidae).</title>
        <authorList>
            <person name="Pinto B.J."/>
            <person name="Weis J.J."/>
            <person name="Gamble T."/>
            <person name="Ode P.J."/>
            <person name="Paul R."/>
            <person name="Zaspel J.M."/>
        </authorList>
    </citation>
    <scope>NUCLEOTIDE SEQUENCE [LARGE SCALE GENOMIC DNA]</scope>
    <source>
        <strain evidence="1">CgM1</strain>
    </source>
</reference>
<evidence type="ECO:0000313" key="2">
    <source>
        <dbReference type="Proteomes" id="UP000826195"/>
    </source>
</evidence>
<accession>A0AAV7IU09</accession>
<proteinExistence type="predicted"/>
<comment type="caution">
    <text evidence="1">The sequence shown here is derived from an EMBL/GenBank/DDBJ whole genome shotgun (WGS) entry which is preliminary data.</text>
</comment>